<evidence type="ECO:0000256" key="2">
    <source>
        <dbReference type="SAM" id="SignalP"/>
    </source>
</evidence>
<dbReference type="SUPFAM" id="SSF53474">
    <property type="entry name" value="alpha/beta-Hydrolases"/>
    <property type="match status" value="1"/>
</dbReference>
<gene>
    <name evidence="3" type="ORF">ABS648_17915</name>
</gene>
<organism evidence="3">
    <name type="scientific">Pseudomonas solani</name>
    <dbReference type="NCBI Taxonomy" id="2731552"/>
    <lineage>
        <taxon>Bacteria</taxon>
        <taxon>Pseudomonadati</taxon>
        <taxon>Pseudomonadota</taxon>
        <taxon>Gammaproteobacteria</taxon>
        <taxon>Pseudomonadales</taxon>
        <taxon>Pseudomonadaceae</taxon>
        <taxon>Pseudomonas</taxon>
    </lineage>
</organism>
<feature type="compositionally biased region" description="Gly residues" evidence="1">
    <location>
        <begin position="295"/>
        <end position="310"/>
    </location>
</feature>
<dbReference type="PROSITE" id="PS51257">
    <property type="entry name" value="PROKAR_LIPOPROTEIN"/>
    <property type="match status" value="1"/>
</dbReference>
<feature type="compositionally biased region" description="Gly residues" evidence="1">
    <location>
        <begin position="328"/>
        <end position="346"/>
    </location>
</feature>
<dbReference type="Gene3D" id="3.40.50.1820">
    <property type="entry name" value="alpha/beta hydrolase"/>
    <property type="match status" value="1"/>
</dbReference>
<feature type="signal peptide" evidence="2">
    <location>
        <begin position="1"/>
        <end position="28"/>
    </location>
</feature>
<keyword evidence="3" id="KW-0378">Hydrolase</keyword>
<evidence type="ECO:0000313" key="3">
    <source>
        <dbReference type="EMBL" id="XBY61833.1"/>
    </source>
</evidence>
<sequence length="400" mass="42300">MPNPRSRRSRFSLLPLPLAIALALGACSSPPEKPQDQVAAIQAARQGGYVPIAGPVQGWDATWTLGQQPLEVSWLAPAGEHGAAPLILYLPGLGESARSGELWRRAWAEAGYAVLSIQMPQQGRALYSSGDAQAGAFRKLAQDNYSQASLRQRIALAQAALAEAAKRGRAGDPALAGVDWDNWMVAGFDLGAQTAAALAGEHGNGEARLSALRPKAAILLSPYVESSYDTDRFTHIDVPVLSISGPRDEDPFSWIPSPQQRQVLWRGLQVNDSYLLTLIEADHALLGGELPRPMGGPGHGGERGGPGGGMARPLAFNEGGGEGRRSGPGEGPGGRHNGRKPGTGGGIREHFDPRQAAYVQAVTLAFLDSCLRHAAAASQWLDQNAATWLGHGAWLEKKNP</sequence>
<name>A0AAU7XWA8_9PSED</name>
<feature type="chain" id="PRO_5043358369" evidence="2">
    <location>
        <begin position="29"/>
        <end position="400"/>
    </location>
</feature>
<dbReference type="InterPro" id="IPR029058">
    <property type="entry name" value="AB_hydrolase_fold"/>
</dbReference>
<keyword evidence="2" id="KW-0732">Signal</keyword>
<dbReference type="GO" id="GO:0016787">
    <property type="term" value="F:hydrolase activity"/>
    <property type="evidence" value="ECO:0007669"/>
    <property type="project" value="UniProtKB-KW"/>
</dbReference>
<dbReference type="AlphaFoldDB" id="A0AAU7XWA8"/>
<reference evidence="3" key="1">
    <citation type="submission" date="2023-08" db="EMBL/GenBank/DDBJ databases">
        <title>Increased levels of nutrients transform a symbiont into a lethal pathobiont.</title>
        <authorList>
            <person name="Lachnit T."/>
            <person name="Ulrich L."/>
            <person name="Willmer F.M."/>
            <person name="Hasenbein T."/>
            <person name="Steiner L.X."/>
            <person name="Wolters M."/>
            <person name="Herbst E.M."/>
            <person name="Deines P."/>
        </authorList>
    </citation>
    <scope>NUCLEOTIDE SEQUENCE</scope>
    <source>
        <strain evidence="3">T3</strain>
    </source>
</reference>
<accession>A0AAU7XWA8</accession>
<evidence type="ECO:0000256" key="1">
    <source>
        <dbReference type="SAM" id="MobiDB-lite"/>
    </source>
</evidence>
<dbReference type="EMBL" id="CP158373">
    <property type="protein sequence ID" value="XBY61833.1"/>
    <property type="molecule type" value="Genomic_DNA"/>
</dbReference>
<proteinExistence type="predicted"/>
<dbReference type="RefSeq" id="WP_350446335.1">
    <property type="nucleotide sequence ID" value="NZ_CP158373.1"/>
</dbReference>
<feature type="region of interest" description="Disordered" evidence="1">
    <location>
        <begin position="290"/>
        <end position="350"/>
    </location>
</feature>
<protein>
    <submittedName>
        <fullName evidence="3">Alpha/beta hydrolase</fullName>
    </submittedName>
</protein>